<evidence type="ECO:0000256" key="1">
    <source>
        <dbReference type="ARBA" id="ARBA00010552"/>
    </source>
</evidence>
<reference evidence="2 3" key="1">
    <citation type="submission" date="2024-01" db="EMBL/GenBank/DDBJ databases">
        <title>The genome of the rayed Mediterranean limpet Patella caerulea (Linnaeus, 1758).</title>
        <authorList>
            <person name="Anh-Thu Weber A."/>
            <person name="Halstead-Nussloch G."/>
        </authorList>
    </citation>
    <scope>NUCLEOTIDE SEQUENCE [LARGE SCALE GENOMIC DNA]</scope>
    <source>
        <strain evidence="2">AATW-2023a</strain>
        <tissue evidence="2">Whole specimen</tissue>
    </source>
</reference>
<dbReference type="PROSITE" id="PS01094">
    <property type="entry name" value="UPF0076"/>
    <property type="match status" value="1"/>
</dbReference>
<dbReference type="AlphaFoldDB" id="A0AAN8PYM8"/>
<dbReference type="Pfam" id="PF01042">
    <property type="entry name" value="Ribonuc_L-PSP"/>
    <property type="match status" value="1"/>
</dbReference>
<gene>
    <name evidence="2" type="ORF">SNE40_004856</name>
</gene>
<dbReference type="Gene3D" id="3.30.1330.40">
    <property type="entry name" value="RutC-like"/>
    <property type="match status" value="1"/>
</dbReference>
<dbReference type="EMBL" id="JAZGQO010000003">
    <property type="protein sequence ID" value="KAK6188740.1"/>
    <property type="molecule type" value="Genomic_DNA"/>
</dbReference>
<dbReference type="PANTHER" id="PTHR11803">
    <property type="entry name" value="2-IMINOBUTANOATE/2-IMINOPROPANOATE DEAMINASE RIDA"/>
    <property type="match status" value="1"/>
</dbReference>
<evidence type="ECO:0000313" key="2">
    <source>
        <dbReference type="EMBL" id="KAK6188740.1"/>
    </source>
</evidence>
<comment type="similarity">
    <text evidence="1">Belongs to the RutC family.</text>
</comment>
<sequence length="135" mass="14435">MSAIVKRIIQTKKAPQAIGPYSQAVVADRTLYISGQLGLDPETMNLVAGGPEAEADQALKNMGAILEEAGATFDNVVKTTVLLQDINDFARVNEVYAKYFNQALPARAAYQVAALPKSGKVEIEAIALLGELKTE</sequence>
<dbReference type="FunFam" id="3.30.1330.40:FF:000001">
    <property type="entry name" value="L-PSP family endoribonuclease"/>
    <property type="match status" value="1"/>
</dbReference>
<evidence type="ECO:0008006" key="4">
    <source>
        <dbReference type="Google" id="ProtNLM"/>
    </source>
</evidence>
<organism evidence="2 3">
    <name type="scientific">Patella caerulea</name>
    <name type="common">Rayed Mediterranean limpet</name>
    <dbReference type="NCBI Taxonomy" id="87958"/>
    <lineage>
        <taxon>Eukaryota</taxon>
        <taxon>Metazoa</taxon>
        <taxon>Spiralia</taxon>
        <taxon>Lophotrochozoa</taxon>
        <taxon>Mollusca</taxon>
        <taxon>Gastropoda</taxon>
        <taxon>Patellogastropoda</taxon>
        <taxon>Patelloidea</taxon>
        <taxon>Patellidae</taxon>
        <taxon>Patella</taxon>
    </lineage>
</organism>
<dbReference type="InterPro" id="IPR006056">
    <property type="entry name" value="RidA"/>
</dbReference>
<dbReference type="InterPro" id="IPR019897">
    <property type="entry name" value="RidA_CS"/>
</dbReference>
<dbReference type="Proteomes" id="UP001347796">
    <property type="component" value="Unassembled WGS sequence"/>
</dbReference>
<accession>A0AAN8PYM8</accession>
<evidence type="ECO:0000313" key="3">
    <source>
        <dbReference type="Proteomes" id="UP001347796"/>
    </source>
</evidence>
<protein>
    <recommendedName>
        <fullName evidence="4">2-iminobutanoate/2-iminopropanoate deaminase</fullName>
    </recommendedName>
</protein>
<dbReference type="InterPro" id="IPR006175">
    <property type="entry name" value="YjgF/YER057c/UK114"/>
</dbReference>
<dbReference type="GO" id="GO:0005829">
    <property type="term" value="C:cytosol"/>
    <property type="evidence" value="ECO:0007669"/>
    <property type="project" value="TreeGrafter"/>
</dbReference>
<dbReference type="GO" id="GO:0019239">
    <property type="term" value="F:deaminase activity"/>
    <property type="evidence" value="ECO:0007669"/>
    <property type="project" value="TreeGrafter"/>
</dbReference>
<name>A0AAN8PYM8_PATCE</name>
<comment type="caution">
    <text evidence="2">The sequence shown here is derived from an EMBL/GenBank/DDBJ whole genome shotgun (WGS) entry which is preliminary data.</text>
</comment>
<dbReference type="SUPFAM" id="SSF55298">
    <property type="entry name" value="YjgF-like"/>
    <property type="match status" value="1"/>
</dbReference>
<dbReference type="InterPro" id="IPR035959">
    <property type="entry name" value="RutC-like_sf"/>
</dbReference>
<dbReference type="GO" id="GO:0005739">
    <property type="term" value="C:mitochondrion"/>
    <property type="evidence" value="ECO:0007669"/>
    <property type="project" value="TreeGrafter"/>
</dbReference>
<proteinExistence type="inferred from homology"/>
<keyword evidence="3" id="KW-1185">Reference proteome</keyword>
<dbReference type="CDD" id="cd00448">
    <property type="entry name" value="YjgF_YER057c_UK114_family"/>
    <property type="match status" value="1"/>
</dbReference>
<dbReference type="NCBIfam" id="TIGR00004">
    <property type="entry name" value="Rid family detoxifying hydrolase"/>
    <property type="match status" value="1"/>
</dbReference>
<dbReference type="PANTHER" id="PTHR11803:SF39">
    <property type="entry name" value="2-IMINOBUTANOATE_2-IMINOPROPANOATE DEAMINASE"/>
    <property type="match status" value="1"/>
</dbReference>